<evidence type="ECO:0000256" key="2">
    <source>
        <dbReference type="ARBA" id="ARBA00022679"/>
    </source>
</evidence>
<feature type="domain" description="Thiolase N-terminal" evidence="6">
    <location>
        <begin position="4"/>
        <end position="278"/>
    </location>
</feature>
<dbReference type="SUPFAM" id="SSF53901">
    <property type="entry name" value="Thiolase-like"/>
    <property type="match status" value="2"/>
</dbReference>
<dbReference type="Pfam" id="PF02803">
    <property type="entry name" value="Thiolase_C"/>
    <property type="match status" value="1"/>
</dbReference>
<feature type="domain" description="Thiolase C-terminal" evidence="7">
    <location>
        <begin position="286"/>
        <end position="423"/>
    </location>
</feature>
<evidence type="ECO:0000313" key="8">
    <source>
        <dbReference type="EMBL" id="CRX38503.1"/>
    </source>
</evidence>
<sequence>MERIAVVEGVRTPFCKGGGKLKDMEADDLGAFALKELIARSGIDPALIDEVIIGNVLQPPHATNIARVISVKAGVPESVPAYTVNRNCASGMEAAASAYQKMQLDMGSIFVAGGVESMSNFPVLISKQYRDWLSALGKARTIKDKLLLLLKFRPHFLAPDTPKIADPLCSMTMGETAELLSRDFKVTRKEQDEFALMSHQRASEARKAGKFKDEIVPIPLPPKFDKMLDQDDGVREGQTLADLEKLKPAFNKLTGSVTAGTSSQVTDGAAMLLLCKESELQKLGRKPLGYISCFTEVGLDPRRMGLGPAFAIAKLLKNSGRRLEEFDLIEINEAFAAQVVAVEKALASEEFARKQLKQDKAVGVIDRSRLNVNGGAVAIGHPLGASGARLIITLLRELKRQNKKLGLASLCIGGGQGQACILEVE</sequence>
<evidence type="ECO:0000256" key="4">
    <source>
        <dbReference type="PIRSR" id="PIRSR000429-1"/>
    </source>
</evidence>
<dbReference type="Gene3D" id="3.40.47.10">
    <property type="match status" value="2"/>
</dbReference>
<dbReference type="PANTHER" id="PTHR18919">
    <property type="entry name" value="ACETYL-COA C-ACYLTRANSFERASE"/>
    <property type="match status" value="1"/>
</dbReference>
<dbReference type="InterPro" id="IPR020617">
    <property type="entry name" value="Thiolase_C"/>
</dbReference>
<reference evidence="9" key="1">
    <citation type="submission" date="2015-06" db="EMBL/GenBank/DDBJ databases">
        <authorList>
            <person name="Bertelli C."/>
        </authorList>
    </citation>
    <scope>NUCLEOTIDE SEQUENCE [LARGE SCALE GENOMIC DNA]</scope>
    <source>
        <strain evidence="9">CRIB-30</strain>
    </source>
</reference>
<dbReference type="InterPro" id="IPR002155">
    <property type="entry name" value="Thiolase"/>
</dbReference>
<keyword evidence="3 5" id="KW-0012">Acyltransferase</keyword>
<feature type="active site" description="Acyl-thioester intermediate" evidence="4">
    <location>
        <position position="88"/>
    </location>
</feature>
<dbReference type="Proteomes" id="UP000220251">
    <property type="component" value="Unassembled WGS sequence"/>
</dbReference>
<dbReference type="RefSeq" id="WP_098038361.1">
    <property type="nucleotide sequence ID" value="NZ_CWGJ01000012.1"/>
</dbReference>
<proteinExistence type="inferred from homology"/>
<evidence type="ECO:0000259" key="7">
    <source>
        <dbReference type="Pfam" id="PF02803"/>
    </source>
</evidence>
<feature type="active site" description="Proton acceptor" evidence="4">
    <location>
        <position position="381"/>
    </location>
</feature>
<dbReference type="InterPro" id="IPR020610">
    <property type="entry name" value="Thiolase_AS"/>
</dbReference>
<dbReference type="PROSITE" id="PS00737">
    <property type="entry name" value="THIOLASE_2"/>
    <property type="match status" value="1"/>
</dbReference>
<protein>
    <submittedName>
        <fullName evidence="8">3-ketoacyl-CoA thiolase</fullName>
        <ecNumber evidence="8">2.3.1.16</ecNumber>
    </submittedName>
</protein>
<dbReference type="InterPro" id="IPR016039">
    <property type="entry name" value="Thiolase-like"/>
</dbReference>
<keyword evidence="2 5" id="KW-0808">Transferase</keyword>
<gene>
    <name evidence="8" type="primary">fadI</name>
    <name evidence="8" type="ORF">ELAC_1160</name>
</gene>
<feature type="active site" description="Proton acceptor" evidence="4">
    <location>
        <position position="411"/>
    </location>
</feature>
<evidence type="ECO:0000259" key="6">
    <source>
        <dbReference type="Pfam" id="PF00108"/>
    </source>
</evidence>
<dbReference type="PANTHER" id="PTHR18919:SF107">
    <property type="entry name" value="ACETYL-COA ACETYLTRANSFERASE, CYTOSOLIC"/>
    <property type="match status" value="1"/>
</dbReference>
<accession>A0A0H5DQW2</accession>
<evidence type="ECO:0000256" key="3">
    <source>
        <dbReference type="ARBA" id="ARBA00023315"/>
    </source>
</evidence>
<dbReference type="GO" id="GO:0005829">
    <property type="term" value="C:cytosol"/>
    <property type="evidence" value="ECO:0007669"/>
    <property type="project" value="TreeGrafter"/>
</dbReference>
<dbReference type="Pfam" id="PF00108">
    <property type="entry name" value="Thiolase_N"/>
    <property type="match status" value="1"/>
</dbReference>
<keyword evidence="9" id="KW-1185">Reference proteome</keyword>
<evidence type="ECO:0000256" key="1">
    <source>
        <dbReference type="ARBA" id="ARBA00010982"/>
    </source>
</evidence>
<dbReference type="GO" id="GO:0003988">
    <property type="term" value="F:acetyl-CoA C-acyltransferase activity"/>
    <property type="evidence" value="ECO:0007669"/>
    <property type="project" value="UniProtKB-EC"/>
</dbReference>
<dbReference type="PIRSF" id="PIRSF000429">
    <property type="entry name" value="Ac-CoA_Ac_transf"/>
    <property type="match status" value="1"/>
</dbReference>
<dbReference type="InterPro" id="IPR020613">
    <property type="entry name" value="Thiolase_CS"/>
</dbReference>
<evidence type="ECO:0000313" key="9">
    <source>
        <dbReference type="Proteomes" id="UP000220251"/>
    </source>
</evidence>
<evidence type="ECO:0000256" key="5">
    <source>
        <dbReference type="RuleBase" id="RU003557"/>
    </source>
</evidence>
<dbReference type="PROSITE" id="PS00099">
    <property type="entry name" value="THIOLASE_3"/>
    <property type="match status" value="1"/>
</dbReference>
<name>A0A0H5DQW2_9BACT</name>
<dbReference type="NCBIfam" id="TIGR01930">
    <property type="entry name" value="AcCoA-C-Actrans"/>
    <property type="match status" value="1"/>
</dbReference>
<dbReference type="OrthoDB" id="9764892at2"/>
<dbReference type="CDD" id="cd00751">
    <property type="entry name" value="thiolase"/>
    <property type="match status" value="1"/>
</dbReference>
<organism evidence="8 9">
    <name type="scientific">Estrella lausannensis</name>
    <dbReference type="NCBI Taxonomy" id="483423"/>
    <lineage>
        <taxon>Bacteria</taxon>
        <taxon>Pseudomonadati</taxon>
        <taxon>Chlamydiota</taxon>
        <taxon>Chlamydiia</taxon>
        <taxon>Parachlamydiales</taxon>
        <taxon>Candidatus Criblamydiaceae</taxon>
        <taxon>Estrella</taxon>
    </lineage>
</organism>
<dbReference type="EMBL" id="CWGJ01000012">
    <property type="protein sequence ID" value="CRX38503.1"/>
    <property type="molecule type" value="Genomic_DNA"/>
</dbReference>
<dbReference type="InterPro" id="IPR020616">
    <property type="entry name" value="Thiolase_N"/>
</dbReference>
<dbReference type="EC" id="2.3.1.16" evidence="8"/>
<comment type="similarity">
    <text evidence="1 5">Belongs to the thiolase-like superfamily. Thiolase family.</text>
</comment>
<dbReference type="AlphaFoldDB" id="A0A0H5DQW2"/>